<reference evidence="1" key="1">
    <citation type="submission" date="2021-01" db="EMBL/GenBank/DDBJ databases">
        <authorList>
            <person name="Kaushik A."/>
        </authorList>
    </citation>
    <scope>NUCLEOTIDE SEQUENCE</scope>
    <source>
        <strain evidence="1">AG4-R118</strain>
    </source>
</reference>
<evidence type="ECO:0000313" key="2">
    <source>
        <dbReference type="Proteomes" id="UP000663888"/>
    </source>
</evidence>
<organism evidence="1 2">
    <name type="scientific">Rhizoctonia solani</name>
    <dbReference type="NCBI Taxonomy" id="456999"/>
    <lineage>
        <taxon>Eukaryota</taxon>
        <taxon>Fungi</taxon>
        <taxon>Dikarya</taxon>
        <taxon>Basidiomycota</taxon>
        <taxon>Agaricomycotina</taxon>
        <taxon>Agaricomycetes</taxon>
        <taxon>Cantharellales</taxon>
        <taxon>Ceratobasidiaceae</taxon>
        <taxon>Rhizoctonia</taxon>
    </lineage>
</organism>
<gene>
    <name evidence="1" type="ORF">RDB_LOCUS11580</name>
</gene>
<evidence type="ECO:0000313" key="1">
    <source>
        <dbReference type="EMBL" id="CAE6410537.1"/>
    </source>
</evidence>
<dbReference type="Proteomes" id="UP000663888">
    <property type="component" value="Unassembled WGS sequence"/>
</dbReference>
<name>A0A8H2WXC8_9AGAM</name>
<proteinExistence type="predicted"/>
<comment type="caution">
    <text evidence="1">The sequence shown here is derived from an EMBL/GenBank/DDBJ whole genome shotgun (WGS) entry which is preliminary data.</text>
</comment>
<accession>A0A8H2WXC8</accession>
<protein>
    <submittedName>
        <fullName evidence="1">Uncharacterized protein</fullName>
    </submittedName>
</protein>
<dbReference type="AlphaFoldDB" id="A0A8H2WXC8"/>
<dbReference type="EMBL" id="CAJMWX010000259">
    <property type="protein sequence ID" value="CAE6410537.1"/>
    <property type="molecule type" value="Genomic_DNA"/>
</dbReference>
<sequence length="378" mass="41547">MIDEEPTRRTPVCQSRAPSHEEIPLVNAEKLGLATSGTLYGMPDTFEEAGVRTQFQVMDMSNQSTSSYSFNEPAQRSSIDFSASGSLVSLCTDRPLTFGPVSLLNTSSKLAQPPNLDPPSQYTQPSARVSTYLLSDTGTLLVSGCLTSHAQSQDEATTHEDEGSERVTNVIHPELALDKTAESNALPFVIQAYGAWIGRLALDPLKLRGIARDFVFSRFRDGDESRWIIGLLANIGSRVGRVELVESRPTRMISMLQSAVRRRLGAIKSCPNPKRSALANALEFATQAMLVHFYVGPVSEAISLVHEAAPVFRQLCPERSNAPIDLPSLLQHPLTCLRYYAHIDILMSAVSDKPTLFRYEAQFRATVSSNGYAEPQMR</sequence>